<dbReference type="InterPro" id="IPR037802">
    <property type="entry name" value="SGF29"/>
</dbReference>
<dbReference type="STRING" id="253628.A0A0D2AWQ6"/>
<feature type="compositionally biased region" description="Low complexity" evidence="5">
    <location>
        <begin position="154"/>
        <end position="163"/>
    </location>
</feature>
<dbReference type="GO" id="GO:0005634">
    <property type="term" value="C:nucleus"/>
    <property type="evidence" value="ECO:0007669"/>
    <property type="project" value="UniProtKB-SubCell"/>
</dbReference>
<gene>
    <name evidence="7" type="ORF">PV09_05339</name>
</gene>
<dbReference type="InterPro" id="IPR047287">
    <property type="entry name" value="Tudor_SGF29_rpt2"/>
</dbReference>
<reference evidence="7 8" key="1">
    <citation type="submission" date="2015-01" db="EMBL/GenBank/DDBJ databases">
        <title>The Genome Sequence of Ochroconis gallopava CBS43764.</title>
        <authorList>
            <consortium name="The Broad Institute Genomics Platform"/>
            <person name="Cuomo C."/>
            <person name="de Hoog S."/>
            <person name="Gorbushina A."/>
            <person name="Stielow B."/>
            <person name="Teixiera M."/>
            <person name="Abouelleil A."/>
            <person name="Chapman S.B."/>
            <person name="Priest M."/>
            <person name="Young S.K."/>
            <person name="Wortman J."/>
            <person name="Nusbaum C."/>
            <person name="Birren B."/>
        </authorList>
    </citation>
    <scope>NUCLEOTIDE SEQUENCE [LARGE SCALE GENOMIC DNA]</scope>
    <source>
        <strain evidence="7 8">CBS 43764</strain>
    </source>
</reference>
<keyword evidence="4" id="KW-0539">Nucleus</keyword>
<dbReference type="EMBL" id="KN847544">
    <property type="protein sequence ID" value="KIW03584.1"/>
    <property type="molecule type" value="Genomic_DNA"/>
</dbReference>
<protein>
    <recommendedName>
        <fullName evidence="6">SGF29 C-terminal domain-containing protein</fullName>
    </recommendedName>
</protein>
<dbReference type="CDD" id="cd20394">
    <property type="entry name" value="Tudor_SGF29_rpt2"/>
    <property type="match status" value="1"/>
</dbReference>
<accession>A0A0D2AWQ6</accession>
<evidence type="ECO:0000256" key="3">
    <source>
        <dbReference type="ARBA" id="ARBA00023163"/>
    </source>
</evidence>
<dbReference type="AlphaFoldDB" id="A0A0D2AWQ6"/>
<dbReference type="OrthoDB" id="10265994at2759"/>
<dbReference type="GeneID" id="27313312"/>
<dbReference type="VEuPathDB" id="FungiDB:PV09_05339"/>
<proteinExistence type="predicted"/>
<comment type="subcellular location">
    <subcellularLocation>
        <location evidence="1">Nucleus</location>
    </subcellularLocation>
</comment>
<keyword evidence="2" id="KW-0805">Transcription regulation</keyword>
<evidence type="ECO:0000256" key="1">
    <source>
        <dbReference type="ARBA" id="ARBA00004123"/>
    </source>
</evidence>
<dbReference type="PANTHER" id="PTHR21539:SF0">
    <property type="entry name" value="SAGA-ASSOCIATED FACTOR 29"/>
    <property type="match status" value="1"/>
</dbReference>
<evidence type="ECO:0000256" key="4">
    <source>
        <dbReference type="ARBA" id="ARBA00023242"/>
    </source>
</evidence>
<dbReference type="Gene3D" id="2.30.30.140">
    <property type="match status" value="1"/>
</dbReference>
<dbReference type="Proteomes" id="UP000053259">
    <property type="component" value="Unassembled WGS sequence"/>
</dbReference>
<dbReference type="PANTHER" id="PTHR21539">
    <property type="entry name" value="SAGA-ASSOCIATED FACTOR 29"/>
    <property type="match status" value="1"/>
</dbReference>
<sequence>MTGRNRNRPAIMKEADEESQLWSEVKNSGSRIDQLVAEHNEKWKRMAEIKQLLDIQFSRDEEPSEDLEDELMKLTRENVKICDELVAAIEGDSEQDTNSLLGALNLLSALRASSEAESHTPAPRSLSTAKSGRNAKRKGGDASSVVSDDRESAAADSPAAPSPKVHIPVPSRLKVNTNASSRAGSVGAGREASVKIEEGTESGVDAKPSHSDRPKFQVGTEVLYRKKGVGKVDPNDGEGMLCQVTSVIGEGKQRRYEIRDADAEAVDPQPYRASLQQMTPIPALGTVLPELKPKTHVLALYPGTTTFYKAEVVTGSKKDGEGPPEGHVRLRFEGEDELEPDKDVERRYVLSEWTGK</sequence>
<evidence type="ECO:0000256" key="5">
    <source>
        <dbReference type="SAM" id="MobiDB-lite"/>
    </source>
</evidence>
<dbReference type="Pfam" id="PF07039">
    <property type="entry name" value="SGF29_Tudor"/>
    <property type="match status" value="1"/>
</dbReference>
<evidence type="ECO:0000313" key="7">
    <source>
        <dbReference type="EMBL" id="KIW03584.1"/>
    </source>
</evidence>
<evidence type="ECO:0000313" key="8">
    <source>
        <dbReference type="Proteomes" id="UP000053259"/>
    </source>
</evidence>
<dbReference type="GO" id="GO:0000124">
    <property type="term" value="C:SAGA complex"/>
    <property type="evidence" value="ECO:0007669"/>
    <property type="project" value="InterPro"/>
</dbReference>
<organism evidence="7 8">
    <name type="scientific">Verruconis gallopava</name>
    <dbReference type="NCBI Taxonomy" id="253628"/>
    <lineage>
        <taxon>Eukaryota</taxon>
        <taxon>Fungi</taxon>
        <taxon>Dikarya</taxon>
        <taxon>Ascomycota</taxon>
        <taxon>Pezizomycotina</taxon>
        <taxon>Dothideomycetes</taxon>
        <taxon>Pleosporomycetidae</taxon>
        <taxon>Venturiales</taxon>
        <taxon>Sympoventuriaceae</taxon>
        <taxon>Verruconis</taxon>
    </lineage>
</organism>
<feature type="compositionally biased region" description="Polar residues" evidence="5">
    <location>
        <begin position="174"/>
        <end position="183"/>
    </location>
</feature>
<keyword evidence="3" id="KW-0804">Transcription</keyword>
<dbReference type="PROSITE" id="PS51518">
    <property type="entry name" value="SGF29_C"/>
    <property type="match status" value="1"/>
</dbReference>
<dbReference type="RefSeq" id="XP_016213453.1">
    <property type="nucleotide sequence ID" value="XM_016358834.1"/>
</dbReference>
<feature type="domain" description="SGF29 C-terminal" evidence="6">
    <location>
        <begin position="212"/>
        <end position="356"/>
    </location>
</feature>
<name>A0A0D2AWQ6_9PEZI</name>
<dbReference type="InParanoid" id="A0A0D2AWQ6"/>
<dbReference type="CDD" id="cd20393">
    <property type="entry name" value="Tudor_SGF29_rpt1"/>
    <property type="match status" value="1"/>
</dbReference>
<keyword evidence="8" id="KW-1185">Reference proteome</keyword>
<evidence type="ECO:0000256" key="2">
    <source>
        <dbReference type="ARBA" id="ARBA00023015"/>
    </source>
</evidence>
<feature type="region of interest" description="Disordered" evidence="5">
    <location>
        <begin position="1"/>
        <end position="20"/>
    </location>
</feature>
<dbReference type="InterPro" id="IPR010750">
    <property type="entry name" value="SGF29_tudor-like_dom"/>
</dbReference>
<dbReference type="HOGENOM" id="CLU_023535_0_0_1"/>
<feature type="region of interest" description="Disordered" evidence="5">
    <location>
        <begin position="114"/>
        <end position="194"/>
    </location>
</feature>
<dbReference type="InterPro" id="IPR047288">
    <property type="entry name" value="Tudor_SGF29_rpt1"/>
</dbReference>
<evidence type="ECO:0000259" key="6">
    <source>
        <dbReference type="PROSITE" id="PS51518"/>
    </source>
</evidence>